<reference evidence="1" key="1">
    <citation type="submission" date="2023-03" db="EMBL/GenBank/DDBJ databases">
        <title>Chromosome-scale reference genome and RAD-based genetic map of yellow starthistle (Centaurea solstitialis) reveal putative structural variation and QTLs associated with invader traits.</title>
        <authorList>
            <person name="Reatini B."/>
            <person name="Cang F.A."/>
            <person name="Jiang Q."/>
            <person name="Mckibben M.T.W."/>
            <person name="Barker M.S."/>
            <person name="Rieseberg L.H."/>
            <person name="Dlugosch K.M."/>
        </authorList>
    </citation>
    <scope>NUCLEOTIDE SEQUENCE</scope>
    <source>
        <strain evidence="1">CAN-66</strain>
        <tissue evidence="1">Leaf</tissue>
    </source>
</reference>
<comment type="caution">
    <text evidence="1">The sequence shown here is derived from an EMBL/GenBank/DDBJ whole genome shotgun (WGS) entry which is preliminary data.</text>
</comment>
<dbReference type="AlphaFoldDB" id="A0AA38SKG0"/>
<protein>
    <recommendedName>
        <fullName evidence="3">Reverse transcriptase domain-containing protein</fullName>
    </recommendedName>
</protein>
<dbReference type="Proteomes" id="UP001172457">
    <property type="component" value="Chromosome 6"/>
</dbReference>
<dbReference type="PANTHER" id="PTHR15503">
    <property type="entry name" value="LDOC1 RELATED"/>
    <property type="match status" value="1"/>
</dbReference>
<sequence>MDTLPKCNSYDYNHPRACILGTKDNLVGYTARYYRKERKVRRTGKGAKSAEPQTTFEIAARLTPRGGTKQHKPIKEIKDARLKEGLSQLELKRNESVAYLAPIVDKEVKEKRIQDLPVVRDYPEVFPKELPGLPLHRQVEFHIDLVLGVAPVAKSPYHLAPSKMQELSKQLQELLDKGLIRPSSSP</sequence>
<dbReference type="InterPro" id="IPR032567">
    <property type="entry name" value="RTL1-rel"/>
</dbReference>
<keyword evidence="2" id="KW-1185">Reference proteome</keyword>
<gene>
    <name evidence="1" type="ORF">OSB04_023241</name>
</gene>
<dbReference type="Gene3D" id="3.10.10.10">
    <property type="entry name" value="HIV Type 1 Reverse Transcriptase, subunit A, domain 1"/>
    <property type="match status" value="1"/>
</dbReference>
<dbReference type="EMBL" id="JARYMX010000006">
    <property type="protein sequence ID" value="KAJ9543534.1"/>
    <property type="molecule type" value="Genomic_DNA"/>
</dbReference>
<name>A0AA38SKG0_9ASTR</name>
<proteinExistence type="predicted"/>
<dbReference type="SUPFAM" id="SSF56672">
    <property type="entry name" value="DNA/RNA polymerases"/>
    <property type="match status" value="1"/>
</dbReference>
<evidence type="ECO:0000313" key="2">
    <source>
        <dbReference type="Proteomes" id="UP001172457"/>
    </source>
</evidence>
<accession>A0AA38SKG0</accession>
<dbReference type="InterPro" id="IPR043502">
    <property type="entry name" value="DNA/RNA_pol_sf"/>
</dbReference>
<organism evidence="1 2">
    <name type="scientific">Centaurea solstitialis</name>
    <name type="common">yellow star-thistle</name>
    <dbReference type="NCBI Taxonomy" id="347529"/>
    <lineage>
        <taxon>Eukaryota</taxon>
        <taxon>Viridiplantae</taxon>
        <taxon>Streptophyta</taxon>
        <taxon>Embryophyta</taxon>
        <taxon>Tracheophyta</taxon>
        <taxon>Spermatophyta</taxon>
        <taxon>Magnoliopsida</taxon>
        <taxon>eudicotyledons</taxon>
        <taxon>Gunneridae</taxon>
        <taxon>Pentapetalae</taxon>
        <taxon>asterids</taxon>
        <taxon>campanulids</taxon>
        <taxon>Asterales</taxon>
        <taxon>Asteraceae</taxon>
        <taxon>Carduoideae</taxon>
        <taxon>Cardueae</taxon>
        <taxon>Centaureinae</taxon>
        <taxon>Centaurea</taxon>
    </lineage>
</organism>
<evidence type="ECO:0000313" key="1">
    <source>
        <dbReference type="EMBL" id="KAJ9543534.1"/>
    </source>
</evidence>
<dbReference type="PANTHER" id="PTHR15503:SF45">
    <property type="entry name" value="RNA-DIRECTED DNA POLYMERASE HOMOLOG"/>
    <property type="match status" value="1"/>
</dbReference>
<evidence type="ECO:0008006" key="3">
    <source>
        <dbReference type="Google" id="ProtNLM"/>
    </source>
</evidence>